<keyword evidence="7 15" id="KW-0418">Kinase</keyword>
<keyword evidence="5" id="KW-0808">Transferase</keyword>
<evidence type="ECO:0000259" key="14">
    <source>
        <dbReference type="Pfam" id="PF01288"/>
    </source>
</evidence>
<name>A0A521BW93_SACCC</name>
<protein>
    <recommendedName>
        <fullName evidence="4">2-amino-4-hydroxy-6-hydroxymethyldihydropteridine pyrophosphokinase</fullName>
        <ecNumber evidence="3">2.7.6.3</ecNumber>
    </recommendedName>
    <alternativeName>
        <fullName evidence="11">6-hydroxymethyl-7,8-dihydropterin pyrophosphokinase</fullName>
    </alternativeName>
    <alternativeName>
        <fullName evidence="12">7,8-dihydro-6-hydroxymethylpterin-pyrophosphokinase</fullName>
    </alternativeName>
</protein>
<evidence type="ECO:0000256" key="13">
    <source>
        <dbReference type="SAM" id="MobiDB-lite"/>
    </source>
</evidence>
<evidence type="ECO:0000256" key="8">
    <source>
        <dbReference type="ARBA" id="ARBA00022840"/>
    </source>
</evidence>
<feature type="domain" description="7,8-dihydro-6-hydroxymethylpterin-pyrophosphokinase" evidence="14">
    <location>
        <begin position="6"/>
        <end position="131"/>
    </location>
</feature>
<sequence>MNSVILLVGGNEGNILKNMQDAKMLISNRIGDVCICSAYYESEPWGFEHQQNFLNRVIELLTDLSVDEILLKAQQIEKELGRKPKTQKAYEGRTMDIDILFFNDETIELPRLSVPHPKIQERKFTLLPLAEHWGDLVHPVLGKTIKSLLRECQDQGWVEKVEDPYRPEGTRESPEYGSL</sequence>
<dbReference type="RefSeq" id="WP_142532403.1">
    <property type="nucleotide sequence ID" value="NZ_FXTB01000002.1"/>
</dbReference>
<dbReference type="Proteomes" id="UP000319040">
    <property type="component" value="Unassembled WGS sequence"/>
</dbReference>
<dbReference type="UniPathway" id="UPA00077">
    <property type="reaction ID" value="UER00155"/>
</dbReference>
<keyword evidence="8" id="KW-0067">ATP-binding</keyword>
<dbReference type="Gene3D" id="3.30.70.560">
    <property type="entry name" value="7,8-Dihydro-6-hydroxymethylpterin-pyrophosphokinase HPPK"/>
    <property type="match status" value="1"/>
</dbReference>
<keyword evidence="16" id="KW-1185">Reference proteome</keyword>
<dbReference type="InterPro" id="IPR035907">
    <property type="entry name" value="Hppk_sf"/>
</dbReference>
<dbReference type="GO" id="GO:0003848">
    <property type="term" value="F:2-amino-4-hydroxy-6-hydroxymethyldihydropteridine diphosphokinase activity"/>
    <property type="evidence" value="ECO:0007669"/>
    <property type="project" value="UniProtKB-EC"/>
</dbReference>
<evidence type="ECO:0000256" key="2">
    <source>
        <dbReference type="ARBA" id="ARBA00005810"/>
    </source>
</evidence>
<evidence type="ECO:0000256" key="10">
    <source>
        <dbReference type="ARBA" id="ARBA00029409"/>
    </source>
</evidence>
<dbReference type="GO" id="GO:0046656">
    <property type="term" value="P:folic acid biosynthetic process"/>
    <property type="evidence" value="ECO:0007669"/>
    <property type="project" value="UniProtKB-KW"/>
</dbReference>
<evidence type="ECO:0000256" key="7">
    <source>
        <dbReference type="ARBA" id="ARBA00022777"/>
    </source>
</evidence>
<reference evidence="15 16" key="1">
    <citation type="submission" date="2017-05" db="EMBL/GenBank/DDBJ databases">
        <authorList>
            <person name="Varghese N."/>
            <person name="Submissions S."/>
        </authorList>
    </citation>
    <scope>NUCLEOTIDE SEQUENCE [LARGE SCALE GENOMIC DNA]</scope>
    <source>
        <strain evidence="15 16">DSM 27040</strain>
    </source>
</reference>
<dbReference type="EC" id="2.7.6.3" evidence="3"/>
<dbReference type="Pfam" id="PF01288">
    <property type="entry name" value="HPPK"/>
    <property type="match status" value="1"/>
</dbReference>
<keyword evidence="6" id="KW-0547">Nucleotide-binding</keyword>
<proteinExistence type="inferred from homology"/>
<dbReference type="GO" id="GO:0016301">
    <property type="term" value="F:kinase activity"/>
    <property type="evidence" value="ECO:0007669"/>
    <property type="project" value="UniProtKB-KW"/>
</dbReference>
<dbReference type="PANTHER" id="PTHR43071">
    <property type="entry name" value="2-AMINO-4-HYDROXY-6-HYDROXYMETHYLDIHYDROPTERIDINE PYROPHOSPHOKINASE"/>
    <property type="match status" value="1"/>
</dbReference>
<dbReference type="PANTHER" id="PTHR43071:SF1">
    <property type="entry name" value="2-AMINO-4-HYDROXY-6-HYDROXYMETHYLDIHYDROPTERIDINE PYROPHOSPHOKINASE"/>
    <property type="match status" value="1"/>
</dbReference>
<organism evidence="15 16">
    <name type="scientific">Saccharicrinis carchari</name>
    <dbReference type="NCBI Taxonomy" id="1168039"/>
    <lineage>
        <taxon>Bacteria</taxon>
        <taxon>Pseudomonadati</taxon>
        <taxon>Bacteroidota</taxon>
        <taxon>Bacteroidia</taxon>
        <taxon>Marinilabiliales</taxon>
        <taxon>Marinilabiliaceae</taxon>
        <taxon>Saccharicrinis</taxon>
    </lineage>
</organism>
<dbReference type="GO" id="GO:0046654">
    <property type="term" value="P:tetrahydrofolate biosynthetic process"/>
    <property type="evidence" value="ECO:0007669"/>
    <property type="project" value="UniProtKB-UniPathway"/>
</dbReference>
<comment type="similarity">
    <text evidence="2">Belongs to the HPPK family.</text>
</comment>
<dbReference type="NCBIfam" id="TIGR01498">
    <property type="entry name" value="folK"/>
    <property type="match status" value="1"/>
</dbReference>
<evidence type="ECO:0000256" key="6">
    <source>
        <dbReference type="ARBA" id="ARBA00022741"/>
    </source>
</evidence>
<dbReference type="SUPFAM" id="SSF55083">
    <property type="entry name" value="6-hydroxymethyl-7,8-dihydropterin pyrophosphokinase, HPPK"/>
    <property type="match status" value="1"/>
</dbReference>
<dbReference type="CDD" id="cd00483">
    <property type="entry name" value="HPPK"/>
    <property type="match status" value="1"/>
</dbReference>
<evidence type="ECO:0000313" key="16">
    <source>
        <dbReference type="Proteomes" id="UP000319040"/>
    </source>
</evidence>
<keyword evidence="9" id="KW-0289">Folate biosynthesis</keyword>
<feature type="region of interest" description="Disordered" evidence="13">
    <location>
        <begin position="160"/>
        <end position="179"/>
    </location>
</feature>
<evidence type="ECO:0000256" key="4">
    <source>
        <dbReference type="ARBA" id="ARBA00016218"/>
    </source>
</evidence>
<evidence type="ECO:0000256" key="12">
    <source>
        <dbReference type="ARBA" id="ARBA00033413"/>
    </source>
</evidence>
<evidence type="ECO:0000256" key="1">
    <source>
        <dbReference type="ARBA" id="ARBA00005051"/>
    </source>
</evidence>
<dbReference type="InterPro" id="IPR000550">
    <property type="entry name" value="Hppk"/>
</dbReference>
<comment type="function">
    <text evidence="10">Catalyzes the transfer of pyrophosphate from adenosine triphosphate (ATP) to 6-hydroxymethyl-7,8-dihydropterin, an enzymatic step in folate biosynthesis pathway.</text>
</comment>
<evidence type="ECO:0000256" key="11">
    <source>
        <dbReference type="ARBA" id="ARBA00029766"/>
    </source>
</evidence>
<evidence type="ECO:0000256" key="9">
    <source>
        <dbReference type="ARBA" id="ARBA00022909"/>
    </source>
</evidence>
<dbReference type="AlphaFoldDB" id="A0A521BW93"/>
<evidence type="ECO:0000256" key="5">
    <source>
        <dbReference type="ARBA" id="ARBA00022679"/>
    </source>
</evidence>
<dbReference type="OrthoDB" id="9808041at2"/>
<accession>A0A521BW93</accession>
<evidence type="ECO:0000256" key="3">
    <source>
        <dbReference type="ARBA" id="ARBA00013253"/>
    </source>
</evidence>
<gene>
    <name evidence="15" type="ORF">SAMN06265379_10284</name>
</gene>
<dbReference type="EMBL" id="FXTB01000002">
    <property type="protein sequence ID" value="SMO50881.1"/>
    <property type="molecule type" value="Genomic_DNA"/>
</dbReference>
<comment type="pathway">
    <text evidence="1">Cofactor biosynthesis; tetrahydrofolate biosynthesis; 2-amino-4-hydroxy-6-hydroxymethyl-7,8-dihydropteridine diphosphate from 7,8-dihydroneopterin triphosphate: step 4/4.</text>
</comment>
<evidence type="ECO:0000313" key="15">
    <source>
        <dbReference type="EMBL" id="SMO50881.1"/>
    </source>
</evidence>
<dbReference type="GO" id="GO:0005524">
    <property type="term" value="F:ATP binding"/>
    <property type="evidence" value="ECO:0007669"/>
    <property type="project" value="UniProtKB-KW"/>
</dbReference>